<evidence type="ECO:0000313" key="2">
    <source>
        <dbReference type="Proteomes" id="UP000280066"/>
    </source>
</evidence>
<dbReference type="RefSeq" id="WP_125431849.1">
    <property type="nucleotide sequence ID" value="NZ_RWIS01000009.1"/>
</dbReference>
<sequence length="193" mass="21494">MHKYAPVVLSGLLGLAACGPGDTATVRPNPANRKPAYFNLLGFLEQQSTLLNQQQPDLEKQVLLRDGKRETTRVRKTDWTKELQIFQQADINKPALRGLYAVNSTTLPSGLVQRTYRRQSGTDHPVEELTVVSQDAVVHDVTAKVAQNNPLVYSAKTLELHCQNGRLVNYSVNGVQKLVLFDSVRYAVRAQVQ</sequence>
<name>A0A3R9MH25_9BACT</name>
<dbReference type="OrthoDB" id="794757at2"/>
<dbReference type="Proteomes" id="UP000280066">
    <property type="component" value="Unassembled WGS sequence"/>
</dbReference>
<dbReference type="PROSITE" id="PS51257">
    <property type="entry name" value="PROKAR_LIPOPROTEIN"/>
    <property type="match status" value="1"/>
</dbReference>
<reference evidence="1 2" key="1">
    <citation type="submission" date="2018-12" db="EMBL/GenBank/DDBJ databases">
        <authorList>
            <person name="Feng G."/>
            <person name="Zhu H."/>
        </authorList>
    </citation>
    <scope>NUCLEOTIDE SEQUENCE [LARGE SCALE GENOMIC DNA]</scope>
    <source>
        <strain evidence="1 2">9PBR-2</strain>
    </source>
</reference>
<gene>
    <name evidence="1" type="ORF">EI290_14575</name>
</gene>
<dbReference type="AlphaFoldDB" id="A0A3R9MH25"/>
<comment type="caution">
    <text evidence="1">The sequence shown here is derived from an EMBL/GenBank/DDBJ whole genome shotgun (WGS) entry which is preliminary data.</text>
</comment>
<proteinExistence type="predicted"/>
<organism evidence="1 2">
    <name type="scientific">Hymenobacter metallilatus</name>
    <dbReference type="NCBI Taxonomy" id="2493666"/>
    <lineage>
        <taxon>Bacteria</taxon>
        <taxon>Pseudomonadati</taxon>
        <taxon>Bacteroidota</taxon>
        <taxon>Cytophagia</taxon>
        <taxon>Cytophagales</taxon>
        <taxon>Hymenobacteraceae</taxon>
        <taxon>Hymenobacter</taxon>
    </lineage>
</organism>
<accession>A0A3R9MH25</accession>
<keyword evidence="2" id="KW-1185">Reference proteome</keyword>
<dbReference type="EMBL" id="RWIS01000009">
    <property type="protein sequence ID" value="RSK31240.1"/>
    <property type="molecule type" value="Genomic_DNA"/>
</dbReference>
<evidence type="ECO:0000313" key="1">
    <source>
        <dbReference type="EMBL" id="RSK31240.1"/>
    </source>
</evidence>
<protein>
    <submittedName>
        <fullName evidence="1">Uncharacterized protein</fullName>
    </submittedName>
</protein>